<dbReference type="GO" id="GO:0005509">
    <property type="term" value="F:calcium ion binding"/>
    <property type="evidence" value="ECO:0007669"/>
    <property type="project" value="InterPro"/>
</dbReference>
<name>A0A1W1C2C8_9ZZZZ</name>
<reference evidence="1" key="1">
    <citation type="submission" date="2016-10" db="EMBL/GenBank/DDBJ databases">
        <authorList>
            <person name="de Groot N.N."/>
        </authorList>
    </citation>
    <scope>NUCLEOTIDE SEQUENCE</scope>
</reference>
<dbReference type="SUPFAM" id="SSF103647">
    <property type="entry name" value="TSP type-3 repeat"/>
    <property type="match status" value="1"/>
</dbReference>
<dbReference type="EMBL" id="FPHB01000048">
    <property type="protein sequence ID" value="SFV59998.1"/>
    <property type="molecule type" value="Genomic_DNA"/>
</dbReference>
<dbReference type="InterPro" id="IPR028974">
    <property type="entry name" value="TSP_type-3_rpt"/>
</dbReference>
<proteinExistence type="predicted"/>
<evidence type="ECO:0000313" key="1">
    <source>
        <dbReference type="EMBL" id="SFV59998.1"/>
    </source>
</evidence>
<protein>
    <recommendedName>
        <fullName evidence="2">DUF3187 domain-containing protein</fullName>
    </recommendedName>
</protein>
<accession>A0A1W1C2C8</accession>
<dbReference type="AlphaFoldDB" id="A0A1W1C2C8"/>
<sequence>MINYKKIFIIVVGFIATLNLQAYTDSDLDGVDDSVDKCPNTPFMDIVDLNGCTKKSLIKKNSQQSPHHYDIIIGASYSGADYNQASRNDTEATSLQIDYYYKNLSIQTSASYYYSKDSNGYTDKGFYDTFVGASYKIQASQNLKFYIGLGMLLPTYSTSLNNNNTDYKASASVSYSIKNINLFGGYSYTLIGDDDVTITTDNNTSISYKYKNTHSYNGGIGIYATNKLYLSLSYFEGDSIYVGYESIKSASIYGYYTIDNNWFMSLSYARGLSDTATDNYASIRLGYYF</sequence>
<gene>
    <name evidence="1" type="ORF">MNB_SM-7-689</name>
</gene>
<evidence type="ECO:0008006" key="2">
    <source>
        <dbReference type="Google" id="ProtNLM"/>
    </source>
</evidence>
<organism evidence="1">
    <name type="scientific">hydrothermal vent metagenome</name>
    <dbReference type="NCBI Taxonomy" id="652676"/>
    <lineage>
        <taxon>unclassified sequences</taxon>
        <taxon>metagenomes</taxon>
        <taxon>ecological metagenomes</taxon>
    </lineage>
</organism>